<evidence type="ECO:0000313" key="2">
    <source>
        <dbReference type="Proteomes" id="UP000564573"/>
    </source>
</evidence>
<protein>
    <recommendedName>
        <fullName evidence="3">ParB/Sulfiredoxin domain-containing protein</fullName>
    </recommendedName>
</protein>
<dbReference type="Gene3D" id="3.90.1530.10">
    <property type="entry name" value="Conserved hypothetical protein from pyrococcus furiosus pfu- 392566-001, ParB domain"/>
    <property type="match status" value="1"/>
</dbReference>
<dbReference type="EMBL" id="JACIBS010000009">
    <property type="protein sequence ID" value="MBB3665949.1"/>
    <property type="molecule type" value="Genomic_DNA"/>
</dbReference>
<gene>
    <name evidence="1" type="ORF">FB384_004908</name>
</gene>
<reference evidence="1 2" key="1">
    <citation type="submission" date="2020-08" db="EMBL/GenBank/DDBJ databases">
        <title>Sequencing the genomes of 1000 actinobacteria strains.</title>
        <authorList>
            <person name="Klenk H.-P."/>
        </authorList>
    </citation>
    <scope>NUCLEOTIDE SEQUENCE [LARGE SCALE GENOMIC DNA]</scope>
    <source>
        <strain evidence="1 2">DSM 45267</strain>
    </source>
</reference>
<dbReference type="CDD" id="cd16387">
    <property type="entry name" value="ParB_N_Srx"/>
    <property type="match status" value="1"/>
</dbReference>
<dbReference type="AlphaFoldDB" id="A0A839XV74"/>
<keyword evidence="2" id="KW-1185">Reference proteome</keyword>
<proteinExistence type="predicted"/>
<dbReference type="RefSeq" id="WP_183787149.1">
    <property type="nucleotide sequence ID" value="NZ_JACIBS010000009.1"/>
</dbReference>
<dbReference type="InterPro" id="IPR036086">
    <property type="entry name" value="ParB/Sulfiredoxin_sf"/>
</dbReference>
<evidence type="ECO:0000313" key="1">
    <source>
        <dbReference type="EMBL" id="MBB3665949.1"/>
    </source>
</evidence>
<comment type="caution">
    <text evidence="1">The sequence shown here is derived from an EMBL/GenBank/DDBJ whole genome shotgun (WGS) entry which is preliminary data.</text>
</comment>
<accession>A0A839XV74</accession>
<dbReference type="Proteomes" id="UP000564573">
    <property type="component" value="Unassembled WGS sequence"/>
</dbReference>
<name>A0A839XV74_9PSEU</name>
<sequence length="299" mass="32874">MTKLDTTIVRRTLADLTPLDTNARYMRQETYQRLVENLREDGELTSTPLIYSGGEYDEGRELILSGNHRVQAAVDAGIVEADCKLITQNLPKARQVALQLSHNAIEGEDDIAILKQLYESIEDIDYRGYAGLDDKTLELLDKVDLESLSEANLDFHTVQLTFLPPEADAARDALESLSKAVDETWLAAYRDYNPMLDALAAAHSSHNIGNVATALGVLIALTENHLTDLQEGYLSPESAEPLHQGHVGLEVVFGSRTVPATTAAAMTKALKTATDSGEIEAGKPWQLLDKMIADWMNVR</sequence>
<organism evidence="1 2">
    <name type="scientific">Prauserella sediminis</name>
    <dbReference type="NCBI Taxonomy" id="577680"/>
    <lineage>
        <taxon>Bacteria</taxon>
        <taxon>Bacillati</taxon>
        <taxon>Actinomycetota</taxon>
        <taxon>Actinomycetes</taxon>
        <taxon>Pseudonocardiales</taxon>
        <taxon>Pseudonocardiaceae</taxon>
        <taxon>Prauserella</taxon>
        <taxon>Prauserella salsuginis group</taxon>
    </lineage>
</organism>
<dbReference type="SUPFAM" id="SSF110849">
    <property type="entry name" value="ParB/Sulfiredoxin"/>
    <property type="match status" value="1"/>
</dbReference>
<evidence type="ECO:0008006" key="3">
    <source>
        <dbReference type="Google" id="ProtNLM"/>
    </source>
</evidence>